<name>A0A382MH20_9ZZZZ</name>
<feature type="domain" description="POTRA" evidence="3">
    <location>
        <begin position="1"/>
        <end position="67"/>
    </location>
</feature>
<evidence type="ECO:0000256" key="2">
    <source>
        <dbReference type="ARBA" id="ARBA00023136"/>
    </source>
</evidence>
<evidence type="ECO:0000259" key="3">
    <source>
        <dbReference type="PROSITE" id="PS51779"/>
    </source>
</evidence>
<comment type="subcellular location">
    <subcellularLocation>
        <location evidence="1">Membrane</location>
    </subcellularLocation>
</comment>
<evidence type="ECO:0000313" key="4">
    <source>
        <dbReference type="EMBL" id="SVC48283.1"/>
    </source>
</evidence>
<dbReference type="Pfam" id="PF07244">
    <property type="entry name" value="POTRA"/>
    <property type="match status" value="2"/>
</dbReference>
<keyword evidence="2" id="KW-0472">Membrane</keyword>
<dbReference type="PROSITE" id="PS51779">
    <property type="entry name" value="POTRA"/>
    <property type="match status" value="2"/>
</dbReference>
<dbReference type="EMBL" id="UINC01093674">
    <property type="protein sequence ID" value="SVC48283.1"/>
    <property type="molecule type" value="Genomic_DNA"/>
</dbReference>
<evidence type="ECO:0000256" key="1">
    <source>
        <dbReference type="ARBA" id="ARBA00004370"/>
    </source>
</evidence>
<reference evidence="4" key="1">
    <citation type="submission" date="2018-05" db="EMBL/GenBank/DDBJ databases">
        <authorList>
            <person name="Lanie J.A."/>
            <person name="Ng W.-L."/>
            <person name="Kazmierczak K.M."/>
            <person name="Andrzejewski T.M."/>
            <person name="Davidsen T.M."/>
            <person name="Wayne K.J."/>
            <person name="Tettelin H."/>
            <person name="Glass J.I."/>
            <person name="Rusch D."/>
            <person name="Podicherti R."/>
            <person name="Tsui H.-C.T."/>
            <person name="Winkler M.E."/>
        </authorList>
    </citation>
    <scope>NUCLEOTIDE SEQUENCE</scope>
</reference>
<proteinExistence type="predicted"/>
<accession>A0A382MH20</accession>
<dbReference type="InterPro" id="IPR034746">
    <property type="entry name" value="POTRA"/>
</dbReference>
<organism evidence="4">
    <name type="scientific">marine metagenome</name>
    <dbReference type="NCBI Taxonomy" id="408172"/>
    <lineage>
        <taxon>unclassified sequences</taxon>
        <taxon>metagenomes</taxon>
        <taxon>ecological metagenomes</taxon>
    </lineage>
</organism>
<feature type="domain" description="POTRA" evidence="3">
    <location>
        <begin position="68"/>
        <end position="148"/>
    </location>
</feature>
<dbReference type="GO" id="GO:0019867">
    <property type="term" value="C:outer membrane"/>
    <property type="evidence" value="ECO:0007669"/>
    <property type="project" value="InterPro"/>
</dbReference>
<feature type="non-terminal residue" evidence="4">
    <location>
        <position position="273"/>
    </location>
</feature>
<dbReference type="Gene3D" id="3.10.20.310">
    <property type="entry name" value="membrane protein fhac"/>
    <property type="match status" value="3"/>
</dbReference>
<dbReference type="AlphaFoldDB" id="A0A382MH20"/>
<protein>
    <recommendedName>
        <fullName evidence="3">POTRA domain-containing protein</fullName>
    </recommendedName>
</protein>
<dbReference type="InterPro" id="IPR010827">
    <property type="entry name" value="BamA/TamA_POTRA"/>
</dbReference>
<gene>
    <name evidence="4" type="ORF">METZ01_LOCUS301137</name>
</gene>
<sequence length="273" mass="31449">MLKKLEIIGNSRISNETIKVYGEIEINKDYSDDDLNTVIKRLYDTRFFSDISTSFSNGVLRINVKENPIIDSIIIEGEEAEKYKKAILKMLALKEKGSYIESDINQDVQTIKNFYKSLGYYTAEVTANIQKSGDDKNIINLIYSIEKGARNKISKIYFIGDKGKVRSKRLRDVITSEEARFWKVLSRNIYLNPDIIELDKRLLKNYFLGLGYYNVEVLSSSVELKNESSIELTFTVNAGKRFRIKKLSTDIDPVFDKTIFKNLSFEFNKFAGA</sequence>